<keyword evidence="3" id="KW-1185">Reference proteome</keyword>
<accession>A0A067D3I8</accession>
<reference evidence="2 3" key="1">
    <citation type="journal article" date="2013" name="PLoS Genet.">
        <title>Distinctive expansion of potential virulence genes in the genome of the oomycete fish pathogen Saprolegnia parasitica.</title>
        <authorList>
            <person name="Jiang R.H."/>
            <person name="de Bruijn I."/>
            <person name="Haas B.J."/>
            <person name="Belmonte R."/>
            <person name="Lobach L."/>
            <person name="Christie J."/>
            <person name="van den Ackerveken G."/>
            <person name="Bottin A."/>
            <person name="Bulone V."/>
            <person name="Diaz-Moreno S.M."/>
            <person name="Dumas B."/>
            <person name="Fan L."/>
            <person name="Gaulin E."/>
            <person name="Govers F."/>
            <person name="Grenville-Briggs L.J."/>
            <person name="Horner N.R."/>
            <person name="Levin J.Z."/>
            <person name="Mammella M."/>
            <person name="Meijer H.J."/>
            <person name="Morris P."/>
            <person name="Nusbaum C."/>
            <person name="Oome S."/>
            <person name="Phillips A.J."/>
            <person name="van Rooyen D."/>
            <person name="Rzeszutek E."/>
            <person name="Saraiva M."/>
            <person name="Secombes C.J."/>
            <person name="Seidl M.F."/>
            <person name="Snel B."/>
            <person name="Stassen J.H."/>
            <person name="Sykes S."/>
            <person name="Tripathy S."/>
            <person name="van den Berg H."/>
            <person name="Vega-Arreguin J.C."/>
            <person name="Wawra S."/>
            <person name="Young S.K."/>
            <person name="Zeng Q."/>
            <person name="Dieguez-Uribeondo J."/>
            <person name="Russ C."/>
            <person name="Tyler B.M."/>
            <person name="van West P."/>
        </authorList>
    </citation>
    <scope>NUCLEOTIDE SEQUENCE [LARGE SCALE GENOMIC DNA]</scope>
    <source>
        <strain evidence="2 3">CBS 223.65</strain>
    </source>
</reference>
<dbReference type="RefSeq" id="XP_012196036.1">
    <property type="nucleotide sequence ID" value="XM_012340646.1"/>
</dbReference>
<gene>
    <name evidence="2" type="ORF">SPRG_02095</name>
</gene>
<feature type="region of interest" description="Disordered" evidence="1">
    <location>
        <begin position="1342"/>
        <end position="1379"/>
    </location>
</feature>
<dbReference type="PANTHER" id="PTHR15678">
    <property type="entry name" value="ANTIGEN MLAA-22-RELATED"/>
    <property type="match status" value="1"/>
</dbReference>
<dbReference type="EMBL" id="KK583193">
    <property type="protein sequence ID" value="KDO33286.1"/>
    <property type="molecule type" value="Genomic_DNA"/>
</dbReference>
<dbReference type="InterPro" id="IPR045167">
    <property type="entry name" value="Hobbit"/>
</dbReference>
<feature type="region of interest" description="Disordered" evidence="1">
    <location>
        <begin position="1550"/>
        <end position="1577"/>
    </location>
</feature>
<dbReference type="OMA" id="FTHIHVK"/>
<name>A0A067D3I8_SAPPC</name>
<dbReference type="VEuPathDB" id="FungiDB:SPRG_02095"/>
<dbReference type="GeneID" id="24124658"/>
<dbReference type="Proteomes" id="UP000030745">
    <property type="component" value="Unassembled WGS sequence"/>
</dbReference>
<evidence type="ECO:0000313" key="3">
    <source>
        <dbReference type="Proteomes" id="UP000030745"/>
    </source>
</evidence>
<sequence>MTTHAETTGGSKQFQSILGVVLLLTLLYWSRRYVLGRSVSWIASLVTGQRVRIQQMTLQPLTLSGIEVATTDGVQLQLSRLQVDVHLRAFLASFGQGKLLRLFLDDVIVTALPRPPPLSPPARRKRQSAKSTSALVGLLKFTHIHVKSLALRGMLAREDGNGFLGGLGLVRDLDLRIADATSATTSVAVVISHAELSVVAKLLETPSLDAISERPSLVVQANELQYTIELDYVQLLPQHIAVQGPHATDPSATVVLHAALLAYLSAMTSETKTTAAPRSAQPPTSFHLDTIALQMTFVHGPDDAPTELRMRTLVDAIRVTKQIESSGTELTLDATVRSGSVWLGDVTCLLWTSMTVRVRHRLTGEMETIEMTSDVGELSVHWSTRLRMLADATERAYQESKSSSPRPKVPLVLVVTLRCGQATFEAVDADKALKTHLTKVHANVAKTVDQSRLELEIQDGTWRLLAQDELLNVVTSASQLVVTEVVAPTKSVVVDMTMTTLEATLLGLPLCQLTQLHVASAESGNDVQQIEVGVDAGIFHWVFPLHAARLAAGTNALSILLWVQTIMEPPKPPMPSKKPVHLVLESKEMCVHIAEIPHVGACASNITQLHVHVQGGRTQVQVQHLVLRHDATCVIECSDLHLVDTKPTASCAASHLQVDLTSMSLVLGTHFRLLALVLQLQELMAPPRRDRSLPPPLKLDVNVRTVVATVLDAHQRPAGRLEASQYHVKTTLTPSSSTSLSDDHAALVRDLDSVLSFEVYRPLLTRLVVIDLEMDTGSIDMALNDVDEARVAHLQLRSLTLGGRLLDMAGDFGSVDARAPGKRLGVSLHIAGHGIALNVLHPTAVATLAASVGRTLVYALDTAVLEAIHGPRGNPRFQFFGEVDVSATDVALRYALTDDITAQLRVAQLQVVCDKTYRVDGHVTQLSVGLVSDIVLLARLSVVVHCVLDDRDRSCDAWSLSVAASIRALHETDCNGLLLEWASALAVLRALAHRLSAPLAPPTVSLDPPPLRFYRIARLALQVTIAPLQMAWWQDAFANQAFFAQAETLDVTLGLVEAHGEWTLPTCRIAATSTRAYELTTRDAKAGPIPFLRGPPTSFFLEATVLEYAKSTLPYIPIHLDECKLLWTVALRDHVCGVIDLVHRDVLGLQTEKGSTSSAPAATAPVVLPESVAPLSLLELLEQGKLGPRVSDAAPAATNAHETRDLVKLYQLDIEHVQINVLEPATKSSLVLASRLIHLEWGYDAAGVRSMADVQLKEMRCLVAPLDVDIGAGILWYKEAASSLLRPILAECALHVQYAMTLHNQATRIRVTLPSIELTVDSHQFFQCFSVVKHVLLAPPSTKKTVSSDASPRAAQKGGKRRQQAIADELRRRDLRSPSPSTALKSVAFEIGLAQCRLRTSPEDGNIEFVALALHTARGSHVFYDSLSTKFNLSLQWLEIQNLRPGASSMAFDDPMAVLTPRLATPQGRPHVDHRPGFKFSVDVQPLLSLRAESLPLLAKEFPPLRVFEVLEVSFFPGVAYDFAIQLAVDFYELMFTFFFGAASNRTESFGKKSTGSRPPAPVTSSLHPDNDDDADGDDVDVENEEVVFFNYVRVGNICLHLACSGFVVNLSGFGLDLPPFVCRSKLCTWKRLLRKFEVHLAWCVSKESASSGLHHVKKKLFALTKKTDKTTTTTKDDETTRKMLFGPYHPNTRHDATES</sequence>
<evidence type="ECO:0000313" key="2">
    <source>
        <dbReference type="EMBL" id="KDO33286.1"/>
    </source>
</evidence>
<organism evidence="2 3">
    <name type="scientific">Saprolegnia parasitica (strain CBS 223.65)</name>
    <dbReference type="NCBI Taxonomy" id="695850"/>
    <lineage>
        <taxon>Eukaryota</taxon>
        <taxon>Sar</taxon>
        <taxon>Stramenopiles</taxon>
        <taxon>Oomycota</taxon>
        <taxon>Saprolegniomycetes</taxon>
        <taxon>Saprolegniales</taxon>
        <taxon>Saprolegniaceae</taxon>
        <taxon>Saprolegnia</taxon>
    </lineage>
</organism>
<dbReference type="OrthoDB" id="77091at2759"/>
<dbReference type="PANTHER" id="PTHR15678:SF6">
    <property type="entry name" value="BRIDGE-LIKE LIPID TRANSFER PROTEIN FAMILY MEMBER 2"/>
    <property type="match status" value="1"/>
</dbReference>
<protein>
    <submittedName>
        <fullName evidence="2">Uncharacterized protein</fullName>
    </submittedName>
</protein>
<proteinExistence type="predicted"/>
<evidence type="ECO:0000256" key="1">
    <source>
        <dbReference type="SAM" id="MobiDB-lite"/>
    </source>
</evidence>
<dbReference type="KEGG" id="spar:SPRG_02095"/>
<feature type="compositionally biased region" description="Polar residues" evidence="1">
    <location>
        <begin position="1550"/>
        <end position="1568"/>
    </location>
</feature>